<dbReference type="RefSeq" id="WP_148649257.1">
    <property type="nucleotide sequence ID" value="NZ_KQ130452.1"/>
</dbReference>
<comment type="caution">
    <text evidence="1">The sequence shown here is derived from an EMBL/GenBank/DDBJ whole genome shotgun (WGS) entry which is preliminary data.</text>
</comment>
<accession>A0A0J7Y8N7</accession>
<gene>
    <name evidence="1" type="ORF">V474_07695</name>
</gene>
<name>A0A0J7Y8N7_9SPHN</name>
<dbReference type="Proteomes" id="UP000052268">
    <property type="component" value="Unassembled WGS sequence"/>
</dbReference>
<evidence type="ECO:0000313" key="2">
    <source>
        <dbReference type="Proteomes" id="UP000052268"/>
    </source>
</evidence>
<proteinExistence type="predicted"/>
<dbReference type="AlphaFoldDB" id="A0A0J7Y8N7"/>
<sequence length="90" mass="9703">MPEVDPATLSRFAAATTTMASARNVERVSDKHVAINPSDREAVYRRFRRSKTHIGATFRGLEKEVGSGPALDIVCALVLRPNAEGVHGTA</sequence>
<dbReference type="EMBL" id="JACU01000002">
    <property type="protein sequence ID" value="KMS59972.1"/>
    <property type="molecule type" value="Genomic_DNA"/>
</dbReference>
<protein>
    <submittedName>
        <fullName evidence="1">Uncharacterized protein</fullName>
    </submittedName>
</protein>
<reference evidence="1 2" key="1">
    <citation type="journal article" date="2015" name="G3 (Bethesda)">
        <title>Insights into Ongoing Evolution of the Hexachlorocyclohexane Catabolic Pathway from Comparative Genomics of Ten Sphingomonadaceae Strains.</title>
        <authorList>
            <person name="Pearce S.L."/>
            <person name="Oakeshott J.G."/>
            <person name="Pandey G."/>
        </authorList>
    </citation>
    <scope>NUCLEOTIDE SEQUENCE [LARGE SCALE GENOMIC DNA]</scope>
    <source>
        <strain evidence="1 2">LL02</strain>
    </source>
</reference>
<organism evidence="1 2">
    <name type="scientific">Novosphingobium barchaimii LL02</name>
    <dbReference type="NCBI Taxonomy" id="1114963"/>
    <lineage>
        <taxon>Bacteria</taxon>
        <taxon>Pseudomonadati</taxon>
        <taxon>Pseudomonadota</taxon>
        <taxon>Alphaproteobacteria</taxon>
        <taxon>Sphingomonadales</taxon>
        <taxon>Sphingomonadaceae</taxon>
        <taxon>Novosphingobium</taxon>
    </lineage>
</organism>
<keyword evidence="2" id="KW-1185">Reference proteome</keyword>
<evidence type="ECO:0000313" key="1">
    <source>
        <dbReference type="EMBL" id="KMS59972.1"/>
    </source>
</evidence>
<dbReference type="PATRIC" id="fig|1114963.3.peg.437"/>